<dbReference type="EMBL" id="AWSV01000056">
    <property type="protein sequence ID" value="ERI86277.1"/>
    <property type="molecule type" value="Genomic_DNA"/>
</dbReference>
<dbReference type="HOGENOM" id="CLU_3149643_0_0_10"/>
<name>U2DXB1_9BACE</name>
<accession>U2DXB1</accession>
<sequence length="48" mass="5753">MGYDRQTNNFYYKKSKLLQCEEQCVILNGSISHLHKRFYSANLKKNHC</sequence>
<evidence type="ECO:0000313" key="2">
    <source>
        <dbReference type="Proteomes" id="UP000016496"/>
    </source>
</evidence>
<comment type="caution">
    <text evidence="1">The sequence shown here is derived from an EMBL/GenBank/DDBJ whole genome shotgun (WGS) entry which is preliminary data.</text>
</comment>
<evidence type="ECO:0000313" key="1">
    <source>
        <dbReference type="EMBL" id="ERI86277.1"/>
    </source>
</evidence>
<gene>
    <name evidence="1" type="ORF">HMPREF1981_00981</name>
</gene>
<reference evidence="1 2" key="1">
    <citation type="submission" date="2013-08" db="EMBL/GenBank/DDBJ databases">
        <authorList>
            <person name="Weinstock G."/>
            <person name="Sodergren E."/>
            <person name="Wylie T."/>
            <person name="Fulton L."/>
            <person name="Fulton R."/>
            <person name="Fronick C."/>
            <person name="O'Laughlin M."/>
            <person name="Godfrey J."/>
            <person name="Miner T."/>
            <person name="Herter B."/>
            <person name="Appelbaum E."/>
            <person name="Cordes M."/>
            <person name="Lek S."/>
            <person name="Wollam A."/>
            <person name="Pepin K.H."/>
            <person name="Palsikar V.B."/>
            <person name="Mitreva M."/>
            <person name="Wilson R.K."/>
        </authorList>
    </citation>
    <scope>NUCLEOTIDE SEQUENCE [LARGE SCALE GENOMIC DNA]</scope>
    <source>
        <strain evidence="1 2">F0041</strain>
    </source>
</reference>
<organism evidence="1 2">
    <name type="scientific">Bacteroides pyogenes F0041</name>
    <dbReference type="NCBI Taxonomy" id="1321819"/>
    <lineage>
        <taxon>Bacteria</taxon>
        <taxon>Pseudomonadati</taxon>
        <taxon>Bacteroidota</taxon>
        <taxon>Bacteroidia</taxon>
        <taxon>Bacteroidales</taxon>
        <taxon>Bacteroidaceae</taxon>
        <taxon>Bacteroides</taxon>
    </lineage>
</organism>
<dbReference type="AlphaFoldDB" id="U2DXB1"/>
<dbReference type="Proteomes" id="UP000016496">
    <property type="component" value="Unassembled WGS sequence"/>
</dbReference>
<protein>
    <submittedName>
        <fullName evidence="1">Uncharacterized protein</fullName>
    </submittedName>
</protein>
<proteinExistence type="predicted"/>